<dbReference type="PANTHER" id="PTHR37323">
    <property type="entry name" value="GCN5-RELATED N-ACETYLTRANSFERASE"/>
    <property type="match status" value="1"/>
</dbReference>
<dbReference type="eggNOG" id="COG0204">
    <property type="taxonomic scope" value="Bacteria"/>
</dbReference>
<protein>
    <recommendedName>
        <fullName evidence="8">L-ornithine N(alpha)-acyltransferase</fullName>
        <ecNumber evidence="7">2.3.2.30</ecNumber>
    </recommendedName>
</protein>
<evidence type="ECO:0000256" key="4">
    <source>
        <dbReference type="ARBA" id="ARBA00023098"/>
    </source>
</evidence>
<evidence type="ECO:0000256" key="5">
    <source>
        <dbReference type="ARBA" id="ARBA00023315"/>
    </source>
</evidence>
<evidence type="ECO:0000256" key="7">
    <source>
        <dbReference type="ARBA" id="ARBA00039058"/>
    </source>
</evidence>
<evidence type="ECO:0000256" key="8">
    <source>
        <dbReference type="ARBA" id="ARBA00039866"/>
    </source>
</evidence>
<dbReference type="eggNOG" id="COG3176">
    <property type="taxonomic scope" value="Bacteria"/>
</dbReference>
<keyword evidence="2" id="KW-0444">Lipid biosynthesis</keyword>
<dbReference type="Pfam" id="PF13444">
    <property type="entry name" value="Acetyltransf_5"/>
    <property type="match status" value="1"/>
</dbReference>
<dbReference type="KEGG" id="saga:M5M_04660"/>
<dbReference type="InterPro" id="IPR045746">
    <property type="entry name" value="ACT14924-like_Acyltransf_dom"/>
</dbReference>
<dbReference type="InterPro" id="IPR052351">
    <property type="entry name" value="Ornithine_N-alpha-AT"/>
</dbReference>
<dbReference type="RefSeq" id="WP_015046312.1">
    <property type="nucleotide sequence ID" value="NC_018868.3"/>
</dbReference>
<dbReference type="SUPFAM" id="SSF69593">
    <property type="entry name" value="Glycerol-3-phosphate (1)-acyltransferase"/>
    <property type="match status" value="1"/>
</dbReference>
<keyword evidence="3" id="KW-0808">Transferase</keyword>
<evidence type="ECO:0000313" key="12">
    <source>
        <dbReference type="EMBL" id="AFU98139.1"/>
    </source>
</evidence>
<evidence type="ECO:0000256" key="6">
    <source>
        <dbReference type="ARBA" id="ARBA00038095"/>
    </source>
</evidence>
<dbReference type="InterPro" id="IPR016181">
    <property type="entry name" value="Acyl_CoA_acyltransferase"/>
</dbReference>
<dbReference type="PANTHER" id="PTHR37323:SF1">
    <property type="entry name" value="L-ORNITHINE N(ALPHA)-ACYLTRANSFERASE"/>
    <property type="match status" value="1"/>
</dbReference>
<dbReference type="Pfam" id="PF19576">
    <property type="entry name" value="Acyltransf_2"/>
    <property type="match status" value="1"/>
</dbReference>
<keyword evidence="13" id="KW-1185">Reference proteome</keyword>
<evidence type="ECO:0000256" key="1">
    <source>
        <dbReference type="ARBA" id="ARBA00005189"/>
    </source>
</evidence>
<dbReference type="GO" id="GO:0006629">
    <property type="term" value="P:lipid metabolic process"/>
    <property type="evidence" value="ECO:0007669"/>
    <property type="project" value="UniProtKB-KW"/>
</dbReference>
<dbReference type="GO" id="GO:0043810">
    <property type="term" value="F:ornithine-acyl [acyl carrier protein] N-acyltransferase activity"/>
    <property type="evidence" value="ECO:0007669"/>
    <property type="project" value="UniProtKB-EC"/>
</dbReference>
<comment type="catalytic activity">
    <reaction evidence="10">
        <text>a (3R)-hydroxyacyl-[ACP] + L-ornithine = a lyso-ornithine lipid + holo-[ACP] + H(+)</text>
        <dbReference type="Rhea" id="RHEA:20633"/>
        <dbReference type="Rhea" id="RHEA-COMP:9685"/>
        <dbReference type="Rhea" id="RHEA-COMP:9945"/>
        <dbReference type="ChEBI" id="CHEBI:15378"/>
        <dbReference type="ChEBI" id="CHEBI:46911"/>
        <dbReference type="ChEBI" id="CHEBI:64479"/>
        <dbReference type="ChEBI" id="CHEBI:78827"/>
        <dbReference type="ChEBI" id="CHEBI:138482"/>
        <dbReference type="EC" id="2.3.2.30"/>
    </reaction>
    <physiologicalReaction direction="left-to-right" evidence="10">
        <dbReference type="Rhea" id="RHEA:20634"/>
    </physiologicalReaction>
</comment>
<proteinExistence type="inferred from homology"/>
<accession>K4KGC0</accession>
<dbReference type="EMBL" id="CP003746">
    <property type="protein sequence ID" value="AFU98139.1"/>
    <property type="molecule type" value="Genomic_DNA"/>
</dbReference>
<evidence type="ECO:0000259" key="11">
    <source>
        <dbReference type="SMART" id="SM00563"/>
    </source>
</evidence>
<dbReference type="SMART" id="SM00563">
    <property type="entry name" value="PlsC"/>
    <property type="match status" value="1"/>
</dbReference>
<dbReference type="EC" id="2.3.2.30" evidence="7"/>
<dbReference type="Proteomes" id="UP000000466">
    <property type="component" value="Chromosome"/>
</dbReference>
<comment type="function">
    <text evidence="9">Catalyzes the first step in the biosynthesis of ornithine lipids, which are phosphorus-free membrane lipids. Catalyzes the 3-hydroxyacyl-acyl carrier protein-dependent acylation of ornithine to form lyso-ornithine lipid (LOL).</text>
</comment>
<gene>
    <name evidence="12" type="ordered locus">M5M_04660</name>
</gene>
<evidence type="ECO:0000256" key="10">
    <source>
        <dbReference type="ARBA" id="ARBA00047785"/>
    </source>
</evidence>
<evidence type="ECO:0000313" key="13">
    <source>
        <dbReference type="Proteomes" id="UP000000466"/>
    </source>
</evidence>
<comment type="similarity">
    <text evidence="6">Belongs to the acetyltransferase family. OlsB subfamily.</text>
</comment>
<name>K4KGC0_SIMAS</name>
<dbReference type="InterPro" id="IPR002123">
    <property type="entry name" value="Plipid/glycerol_acylTrfase"/>
</dbReference>
<reference evidence="12 13" key="1">
    <citation type="journal article" date="2013" name="Genome Announc.">
        <title>Complete genome sequence of Simiduia agarivorans SA1(T), a marine bacterium able to degrade a variety of polysaccharides.</title>
        <authorList>
            <person name="Lin S.Y."/>
            <person name="Shieh W.Y."/>
            <person name="Chen J.S."/>
            <person name="Tang S.L."/>
        </authorList>
    </citation>
    <scope>NUCLEOTIDE SEQUENCE [LARGE SCALE GENOMIC DNA]</scope>
    <source>
        <strain evidence="13">DSM 21679 / JCM 13881 / BCRC 17597 / SA1</strain>
    </source>
</reference>
<sequence>MINIEQSVGARVPWIANSTAIVKKPAFGLLRRLVHENEINQFLEQHSALRNFSFIDKIFDYFNFSYSLSAKSRSNIPAEGRVVIIANHPIGSLDGLALLRAVGEIRSDVKIVANNVLTSFDQLQDLLLPLDNMGRSGYRKSYRLIVQALEQDQAVIVFPAGEVSRVSPTGIKDGKWQTGFLHFVRKTGANILPVHIDAKNSALFYSLSAIYKPLSTLWLAREMFNKHHTDIHFTVGDPILASAVDSVQVADRHLCKRLKKYLYKLGKGKATGFVTEKTVAHPESQHKVKSELEAQVMLGKTRDEKIIYLSDYHEDSSLFRELGRLREMTFRRVGEGTGSRRDLDKYDRNYQHLILWDNHQVQIAGAYRFGDCRSIIKQQGVSGLYTSELFNFQTAALPLLDQSIELGRSFVAPAYWGKNSLDYLWQGLGAMLKQRDDVRYLIGPVSMSADIPRHLRDRLVYHYRHFHASVNPLAISKTPYRLDRTIQDALDLEMAECDRELSFRRLQAVFQQENCKLPVLFKQYAALFDEGGFELLDFGVDASFGDCIDGLFIADLTKLKPAKRHRYLGD</sequence>
<organism evidence="12 13">
    <name type="scientific">Simiduia agarivorans (strain DSM 21679 / JCM 13881 / BCRC 17597 / SA1)</name>
    <dbReference type="NCBI Taxonomy" id="1117647"/>
    <lineage>
        <taxon>Bacteria</taxon>
        <taxon>Pseudomonadati</taxon>
        <taxon>Pseudomonadota</taxon>
        <taxon>Gammaproteobacteria</taxon>
        <taxon>Cellvibrionales</taxon>
        <taxon>Cellvibrionaceae</taxon>
        <taxon>Simiduia</taxon>
    </lineage>
</organism>
<comment type="pathway">
    <text evidence="1">Lipid metabolism.</text>
</comment>
<keyword evidence="5 12" id="KW-0012">Acyltransferase</keyword>
<dbReference type="HOGENOM" id="CLU_033329_1_0_6"/>
<evidence type="ECO:0000256" key="3">
    <source>
        <dbReference type="ARBA" id="ARBA00022679"/>
    </source>
</evidence>
<evidence type="ECO:0000256" key="2">
    <source>
        <dbReference type="ARBA" id="ARBA00022516"/>
    </source>
</evidence>
<dbReference type="STRING" id="1117647.M5M_04660"/>
<dbReference type="AlphaFoldDB" id="K4KGC0"/>
<feature type="domain" description="Phospholipid/glycerol acyltransferase" evidence="11">
    <location>
        <begin position="82"/>
        <end position="199"/>
    </location>
</feature>
<dbReference type="SUPFAM" id="SSF55729">
    <property type="entry name" value="Acyl-CoA N-acyltransferases (Nat)"/>
    <property type="match status" value="1"/>
</dbReference>
<keyword evidence="4" id="KW-0443">Lipid metabolism</keyword>
<evidence type="ECO:0000256" key="9">
    <source>
        <dbReference type="ARBA" id="ARBA00045724"/>
    </source>
</evidence>